<dbReference type="EMBL" id="BPLF01000001">
    <property type="protein sequence ID" value="GIX62140.1"/>
    <property type="molecule type" value="Genomic_DNA"/>
</dbReference>
<dbReference type="InterPro" id="IPR056318">
    <property type="entry name" value="Microp_apicomplexa_3"/>
</dbReference>
<evidence type="ECO:0000256" key="1">
    <source>
        <dbReference type="SAM" id="SignalP"/>
    </source>
</evidence>
<feature type="chain" id="PRO_5043820025" evidence="1">
    <location>
        <begin position="23"/>
        <end position="264"/>
    </location>
</feature>
<dbReference type="GeneID" id="94193621"/>
<sequence length="264" mass="28391">MRGGAALVSAALLHIARQAAYAAVQRSAASLAPYVAPGALESGDDGGTVILDTAAGPSQLPFVEVYGGRAFHYKDPRGHNVARRKDVVGATLAPHPGVDADRAVAVHLRALECVHVHAGAHALDDDVRVHGAARRHHLGHAVPLDGVALDPLAGHDLDAGALEQLEYRRPAALADDVAHRRRHVRDHGDVRPRLLERGRHLAADEVRAHEHHPGVWLDEGHQLLEVLDGSQREVVGQGALVPGHRELPCHRPRRNEHLRAVTPH</sequence>
<protein>
    <submittedName>
        <fullName evidence="2">Glycerol-3-phosphate dehydrogenase</fullName>
    </submittedName>
</protein>
<accession>A0AAV4LQH3</accession>
<dbReference type="RefSeq" id="XP_067714209.1">
    <property type="nucleotide sequence ID" value="XM_067858108.1"/>
</dbReference>
<dbReference type="Proteomes" id="UP001497744">
    <property type="component" value="Unassembled WGS sequence"/>
</dbReference>
<comment type="caution">
    <text evidence="2">The sequence shown here is derived from an EMBL/GenBank/DDBJ whole genome shotgun (WGS) entry which is preliminary data.</text>
</comment>
<gene>
    <name evidence="2" type="ORF">BcabD6B2_15750</name>
</gene>
<reference evidence="2 3" key="1">
    <citation type="submission" date="2021-06" db="EMBL/GenBank/DDBJ databases">
        <title>Genome sequence of Babesia caballi.</title>
        <authorList>
            <person name="Yamagishi J."/>
            <person name="Kidaka T."/>
            <person name="Ochi A."/>
        </authorList>
    </citation>
    <scope>NUCLEOTIDE SEQUENCE [LARGE SCALE GENOMIC DNA]</scope>
    <source>
        <strain evidence="2">USDA-D6B2</strain>
    </source>
</reference>
<organism evidence="2 3">
    <name type="scientific">Babesia caballi</name>
    <dbReference type="NCBI Taxonomy" id="5871"/>
    <lineage>
        <taxon>Eukaryota</taxon>
        <taxon>Sar</taxon>
        <taxon>Alveolata</taxon>
        <taxon>Apicomplexa</taxon>
        <taxon>Aconoidasida</taxon>
        <taxon>Piroplasmida</taxon>
        <taxon>Babesiidae</taxon>
        <taxon>Babesia</taxon>
    </lineage>
</organism>
<dbReference type="Pfam" id="PF23496">
    <property type="entry name" value="Microp_apicomplexa_3"/>
    <property type="match status" value="1"/>
</dbReference>
<keyword evidence="1" id="KW-0732">Signal</keyword>
<name>A0AAV4LQH3_BABCB</name>
<feature type="signal peptide" evidence="1">
    <location>
        <begin position="1"/>
        <end position="22"/>
    </location>
</feature>
<evidence type="ECO:0000313" key="2">
    <source>
        <dbReference type="EMBL" id="GIX62140.1"/>
    </source>
</evidence>
<proteinExistence type="predicted"/>
<evidence type="ECO:0000313" key="3">
    <source>
        <dbReference type="Proteomes" id="UP001497744"/>
    </source>
</evidence>
<keyword evidence="3" id="KW-1185">Reference proteome</keyword>
<dbReference type="AlphaFoldDB" id="A0AAV4LQH3"/>